<sequence length="80" mass="9555">MTQSCPNISLPQFKKPIRDCYLMMHDFGGNLTAQGKEKSKIDLYKLMRKYVNQLSRTKLPSKKEGIILWEFRQNIEWINY</sequence>
<accession>A0A3M7RYM6</accession>
<evidence type="ECO:0000313" key="1">
    <source>
        <dbReference type="EMBL" id="RNA28539.1"/>
    </source>
</evidence>
<reference evidence="1 2" key="1">
    <citation type="journal article" date="2018" name="Sci. Rep.">
        <title>Genomic signatures of local adaptation to the degree of environmental predictability in rotifers.</title>
        <authorList>
            <person name="Franch-Gras L."/>
            <person name="Hahn C."/>
            <person name="Garcia-Roger E.M."/>
            <person name="Carmona M.J."/>
            <person name="Serra M."/>
            <person name="Gomez A."/>
        </authorList>
    </citation>
    <scope>NUCLEOTIDE SEQUENCE [LARGE SCALE GENOMIC DNA]</scope>
    <source>
        <strain evidence="1">HYR1</strain>
    </source>
</reference>
<name>A0A3M7RYM6_BRAPC</name>
<dbReference type="EMBL" id="REGN01002371">
    <property type="protein sequence ID" value="RNA28539.1"/>
    <property type="molecule type" value="Genomic_DNA"/>
</dbReference>
<dbReference type="AlphaFoldDB" id="A0A3M7RYM6"/>
<dbReference type="Proteomes" id="UP000276133">
    <property type="component" value="Unassembled WGS sequence"/>
</dbReference>
<comment type="caution">
    <text evidence="1">The sequence shown here is derived from an EMBL/GenBank/DDBJ whole genome shotgun (WGS) entry which is preliminary data.</text>
</comment>
<organism evidence="1 2">
    <name type="scientific">Brachionus plicatilis</name>
    <name type="common">Marine rotifer</name>
    <name type="synonym">Brachionus muelleri</name>
    <dbReference type="NCBI Taxonomy" id="10195"/>
    <lineage>
        <taxon>Eukaryota</taxon>
        <taxon>Metazoa</taxon>
        <taxon>Spiralia</taxon>
        <taxon>Gnathifera</taxon>
        <taxon>Rotifera</taxon>
        <taxon>Eurotatoria</taxon>
        <taxon>Monogononta</taxon>
        <taxon>Pseudotrocha</taxon>
        <taxon>Ploima</taxon>
        <taxon>Brachionidae</taxon>
        <taxon>Brachionus</taxon>
    </lineage>
</organism>
<gene>
    <name evidence="1" type="ORF">BpHYR1_020274</name>
</gene>
<proteinExistence type="predicted"/>
<evidence type="ECO:0000313" key="2">
    <source>
        <dbReference type="Proteomes" id="UP000276133"/>
    </source>
</evidence>
<keyword evidence="2" id="KW-1185">Reference proteome</keyword>
<protein>
    <submittedName>
        <fullName evidence="1">Uncharacterized protein</fullName>
    </submittedName>
</protein>